<gene>
    <name evidence="2" type="primary">OSBPL8_1</name>
    <name evidence="2" type="ORF">CHARACLAT_012942</name>
</gene>
<feature type="compositionally biased region" description="Basic and acidic residues" evidence="1">
    <location>
        <begin position="88"/>
        <end position="111"/>
    </location>
</feature>
<protein>
    <submittedName>
        <fullName evidence="2">Oxysterol-binding protein- protein 8</fullName>
    </submittedName>
</protein>
<comment type="caution">
    <text evidence="2">The sequence shown here is derived from an EMBL/GenBank/DDBJ whole genome shotgun (WGS) entry which is preliminary data.</text>
</comment>
<reference evidence="2 3" key="1">
    <citation type="submission" date="2021-06" db="EMBL/GenBank/DDBJ databases">
        <authorList>
            <person name="Palmer J.M."/>
        </authorList>
    </citation>
    <scope>NUCLEOTIDE SEQUENCE [LARGE SCALE GENOMIC DNA]</scope>
    <source>
        <strain evidence="2 3">CL_MEX2019</strain>
        <tissue evidence="2">Muscle</tissue>
    </source>
</reference>
<dbReference type="Proteomes" id="UP001352852">
    <property type="component" value="Unassembled WGS sequence"/>
</dbReference>
<name>A0ABU7DSJ7_9TELE</name>
<feature type="compositionally biased region" description="Basic and acidic residues" evidence="1">
    <location>
        <begin position="33"/>
        <end position="59"/>
    </location>
</feature>
<keyword evidence="3" id="KW-1185">Reference proteome</keyword>
<evidence type="ECO:0000256" key="1">
    <source>
        <dbReference type="SAM" id="MobiDB-lite"/>
    </source>
</evidence>
<sequence>HHAELREHHAASAAVTYSDDTVLLTPGRMSQRQAKERDKDKEKDKEKEAGLQTPNREHIATPSNLSPGVSYSHGFERVKEDLLPLPLKEDSNSISKSKSETKLYNGSDKDVPASGGKLTKKESLKVQKKNYREEKKRATKELLSTITDPSGIVMADWLK</sequence>
<feature type="non-terminal residue" evidence="2">
    <location>
        <position position="159"/>
    </location>
</feature>
<accession>A0ABU7DSJ7</accession>
<feature type="compositionally biased region" description="Basic and acidic residues" evidence="1">
    <location>
        <begin position="1"/>
        <end position="10"/>
    </location>
</feature>
<proteinExistence type="predicted"/>
<dbReference type="EMBL" id="JAHUTJ010033702">
    <property type="protein sequence ID" value="MED6277390.1"/>
    <property type="molecule type" value="Genomic_DNA"/>
</dbReference>
<feature type="region of interest" description="Disordered" evidence="1">
    <location>
        <begin position="1"/>
        <end position="72"/>
    </location>
</feature>
<feature type="non-terminal residue" evidence="2">
    <location>
        <position position="1"/>
    </location>
</feature>
<evidence type="ECO:0000313" key="3">
    <source>
        <dbReference type="Proteomes" id="UP001352852"/>
    </source>
</evidence>
<organism evidence="2 3">
    <name type="scientific">Characodon lateralis</name>
    <dbReference type="NCBI Taxonomy" id="208331"/>
    <lineage>
        <taxon>Eukaryota</taxon>
        <taxon>Metazoa</taxon>
        <taxon>Chordata</taxon>
        <taxon>Craniata</taxon>
        <taxon>Vertebrata</taxon>
        <taxon>Euteleostomi</taxon>
        <taxon>Actinopterygii</taxon>
        <taxon>Neopterygii</taxon>
        <taxon>Teleostei</taxon>
        <taxon>Neoteleostei</taxon>
        <taxon>Acanthomorphata</taxon>
        <taxon>Ovalentaria</taxon>
        <taxon>Atherinomorphae</taxon>
        <taxon>Cyprinodontiformes</taxon>
        <taxon>Goodeidae</taxon>
        <taxon>Characodon</taxon>
    </lineage>
</organism>
<feature type="region of interest" description="Disordered" evidence="1">
    <location>
        <begin position="88"/>
        <end position="121"/>
    </location>
</feature>
<evidence type="ECO:0000313" key="2">
    <source>
        <dbReference type="EMBL" id="MED6277390.1"/>
    </source>
</evidence>